<evidence type="ECO:0008006" key="4">
    <source>
        <dbReference type="Google" id="ProtNLM"/>
    </source>
</evidence>
<name>A0A2V3IJ67_9FLOR</name>
<keyword evidence="1" id="KW-0732">Signal</keyword>
<dbReference type="EMBL" id="NBIV01000176">
    <property type="protein sequence ID" value="PXF42112.1"/>
    <property type="molecule type" value="Genomic_DNA"/>
</dbReference>
<organism evidence="2 3">
    <name type="scientific">Gracilariopsis chorda</name>
    <dbReference type="NCBI Taxonomy" id="448386"/>
    <lineage>
        <taxon>Eukaryota</taxon>
        <taxon>Rhodophyta</taxon>
        <taxon>Florideophyceae</taxon>
        <taxon>Rhodymeniophycidae</taxon>
        <taxon>Gracilariales</taxon>
        <taxon>Gracilariaceae</taxon>
        <taxon>Gracilariopsis</taxon>
    </lineage>
</organism>
<evidence type="ECO:0000256" key="1">
    <source>
        <dbReference type="SAM" id="SignalP"/>
    </source>
</evidence>
<proteinExistence type="predicted"/>
<evidence type="ECO:0000313" key="2">
    <source>
        <dbReference type="EMBL" id="PXF42112.1"/>
    </source>
</evidence>
<accession>A0A2V3IJ67</accession>
<feature type="signal peptide" evidence="1">
    <location>
        <begin position="1"/>
        <end position="19"/>
    </location>
</feature>
<protein>
    <recommendedName>
        <fullName evidence="4">SH3b domain-containing protein</fullName>
    </recommendedName>
</protein>
<reference evidence="2 3" key="1">
    <citation type="journal article" date="2018" name="Mol. Biol. Evol.">
        <title>Analysis of the draft genome of the red seaweed Gracilariopsis chorda provides insights into genome size evolution in Rhodophyta.</title>
        <authorList>
            <person name="Lee J."/>
            <person name="Yang E.C."/>
            <person name="Graf L."/>
            <person name="Yang J.H."/>
            <person name="Qiu H."/>
            <person name="Zel Zion U."/>
            <person name="Chan C.X."/>
            <person name="Stephens T.G."/>
            <person name="Weber A.P.M."/>
            <person name="Boo G.H."/>
            <person name="Boo S.M."/>
            <person name="Kim K.M."/>
            <person name="Shin Y."/>
            <person name="Jung M."/>
            <person name="Lee S.J."/>
            <person name="Yim H.S."/>
            <person name="Lee J.H."/>
            <person name="Bhattacharya D."/>
            <person name="Yoon H.S."/>
        </authorList>
    </citation>
    <scope>NUCLEOTIDE SEQUENCE [LARGE SCALE GENOMIC DNA]</scope>
    <source>
        <strain evidence="2 3">SKKU-2015</strain>
        <tissue evidence="2">Whole body</tissue>
    </source>
</reference>
<dbReference type="Proteomes" id="UP000247409">
    <property type="component" value="Unassembled WGS sequence"/>
</dbReference>
<gene>
    <name evidence="2" type="ORF">BWQ96_08144</name>
</gene>
<comment type="caution">
    <text evidence="2">The sequence shown here is derived from an EMBL/GenBank/DDBJ whole genome shotgun (WGS) entry which is preliminary data.</text>
</comment>
<keyword evidence="3" id="KW-1185">Reference proteome</keyword>
<feature type="chain" id="PRO_5015890219" description="SH3b domain-containing protein" evidence="1">
    <location>
        <begin position="20"/>
        <end position="288"/>
    </location>
</feature>
<sequence length="288" mass="32002">MRCLYLLSFALLMATRVGADGQFEAGYDAKIHMAANDAAKLYVNGIRKISVFNNMRTESVVTKLKSGDVVAVKAINIRGWYGVIVDIEINGVHYYTGGQGWRARQAGITTNAWMTSKTGFCWDAPILSPERNQEKSLDFPYENGARYVWASSLSPGSKDSTLLRIVVGGDDCDSSLNSALPVDDFSQSHQKPSDLISGANEQDRRTVCNCELAPERKGRCYAFLNHNLKAGYCVSRPCKRSYHCVENAPTMCIRRYVAEKIVPLSNTDPLQCTIRASGEFKWVPYESI</sequence>
<dbReference type="AlphaFoldDB" id="A0A2V3IJ67"/>
<evidence type="ECO:0000313" key="3">
    <source>
        <dbReference type="Proteomes" id="UP000247409"/>
    </source>
</evidence>